<feature type="region of interest" description="Disordered" evidence="1">
    <location>
        <begin position="1"/>
        <end position="21"/>
    </location>
</feature>
<sequence>MPSAKEEKSKSERFGETNENARRSDLNRLKVLAGLKKGERYETKPDDFEGVVLVQGGFLRYRKKKYSLSSGILSIFATTNTDIKKFEIDLAISCVSYNAYKKYLSINTEQDVHYIRIKDMMKFDEFLERLRVHRLYRQDFLLYAQLSSPKMPSTIEEKVEKKTVATTEVSSFDQLKNLHMIAEALALDLRVAYERIERMPNSSEIPEVDSVKKHWQIVSLVQSKLDAILKPHRQSSMYHAESLNRLAQLRVQLHENQPVQRTTINKLENKSAKGNGEQAEYKDAET</sequence>
<keyword evidence="2" id="KW-1185">Reference proteome</keyword>
<dbReference type="AlphaFoldDB" id="A0A915KKE6"/>
<dbReference type="WBParaSite" id="nRc.2.0.1.t39306-RA">
    <property type="protein sequence ID" value="nRc.2.0.1.t39306-RA"/>
    <property type="gene ID" value="nRc.2.0.1.g39306"/>
</dbReference>
<proteinExistence type="predicted"/>
<evidence type="ECO:0000256" key="1">
    <source>
        <dbReference type="SAM" id="MobiDB-lite"/>
    </source>
</evidence>
<reference evidence="3" key="1">
    <citation type="submission" date="2022-11" db="UniProtKB">
        <authorList>
            <consortium name="WormBaseParasite"/>
        </authorList>
    </citation>
    <scope>IDENTIFICATION</scope>
</reference>
<evidence type="ECO:0000313" key="2">
    <source>
        <dbReference type="Proteomes" id="UP000887565"/>
    </source>
</evidence>
<dbReference type="Proteomes" id="UP000887565">
    <property type="component" value="Unplaced"/>
</dbReference>
<feature type="region of interest" description="Disordered" evidence="1">
    <location>
        <begin position="260"/>
        <end position="286"/>
    </location>
</feature>
<accession>A0A915KKE6</accession>
<name>A0A915KKE6_ROMCU</name>
<protein>
    <submittedName>
        <fullName evidence="3">Uncharacterized protein</fullName>
    </submittedName>
</protein>
<organism evidence="2 3">
    <name type="scientific">Romanomermis culicivorax</name>
    <name type="common">Nematode worm</name>
    <dbReference type="NCBI Taxonomy" id="13658"/>
    <lineage>
        <taxon>Eukaryota</taxon>
        <taxon>Metazoa</taxon>
        <taxon>Ecdysozoa</taxon>
        <taxon>Nematoda</taxon>
        <taxon>Enoplea</taxon>
        <taxon>Dorylaimia</taxon>
        <taxon>Mermithida</taxon>
        <taxon>Mermithoidea</taxon>
        <taxon>Mermithidae</taxon>
        <taxon>Romanomermis</taxon>
    </lineage>
</organism>
<evidence type="ECO:0000313" key="3">
    <source>
        <dbReference type="WBParaSite" id="nRc.2.0.1.t39306-RA"/>
    </source>
</evidence>